<evidence type="ECO:0000313" key="6">
    <source>
        <dbReference type="EMBL" id="EHM13875.1"/>
    </source>
</evidence>
<gene>
    <name evidence="6" type="ORF">JonanDRAFT_1513</name>
</gene>
<keyword evidence="3" id="KW-0238">DNA-binding</keyword>
<dbReference type="InterPro" id="IPR036388">
    <property type="entry name" value="WH-like_DNA-bd_sf"/>
</dbReference>
<reference evidence="6 7" key="1">
    <citation type="submission" date="2011-11" db="EMBL/GenBank/DDBJ databases">
        <title>The Noncontiguous Finished genome of Jonquetella anthropi DSM 22815.</title>
        <authorList>
            <consortium name="US DOE Joint Genome Institute (JGI-PGF)"/>
            <person name="Lucas S."/>
            <person name="Copeland A."/>
            <person name="Lapidus A."/>
            <person name="Glavina del Rio T."/>
            <person name="Dalin E."/>
            <person name="Tice H."/>
            <person name="Bruce D."/>
            <person name="Goodwin L."/>
            <person name="Pitluck S."/>
            <person name="Peters L."/>
            <person name="Mikhailova N."/>
            <person name="Held B."/>
            <person name="Kyrpides N."/>
            <person name="Mavromatis K."/>
            <person name="Ivanova N."/>
            <person name="Markowitz V."/>
            <person name="Cheng J.-F."/>
            <person name="Hugenholtz P."/>
            <person name="Woyke T."/>
            <person name="Wu D."/>
            <person name="Gronow S."/>
            <person name="Wellnitz S."/>
            <person name="Brambilla E."/>
            <person name="Klenk H.-P."/>
            <person name="Eisen J.A."/>
        </authorList>
    </citation>
    <scope>NUCLEOTIDE SEQUENCE [LARGE SCALE GENOMIC DNA]</scope>
    <source>
        <strain evidence="6 7">DSM 22815</strain>
    </source>
</reference>
<evidence type="ECO:0000256" key="2">
    <source>
        <dbReference type="ARBA" id="ARBA00023015"/>
    </source>
</evidence>
<evidence type="ECO:0000256" key="3">
    <source>
        <dbReference type="ARBA" id="ARBA00023125"/>
    </source>
</evidence>
<keyword evidence="4" id="KW-0804">Transcription</keyword>
<dbReference type="SUPFAM" id="SSF46785">
    <property type="entry name" value="Winged helix' DNA-binding domain"/>
    <property type="match status" value="1"/>
</dbReference>
<keyword evidence="7" id="KW-1185">Reference proteome</keyword>
<dbReference type="PRINTS" id="PR00039">
    <property type="entry name" value="HTHLYSR"/>
</dbReference>
<evidence type="ECO:0000259" key="5">
    <source>
        <dbReference type="PROSITE" id="PS50931"/>
    </source>
</evidence>
<dbReference type="CDD" id="cd05466">
    <property type="entry name" value="PBP2_LTTR_substrate"/>
    <property type="match status" value="1"/>
</dbReference>
<keyword evidence="2" id="KW-0805">Transcription regulation</keyword>
<dbReference type="Gene3D" id="3.40.190.10">
    <property type="entry name" value="Periplasmic binding protein-like II"/>
    <property type="match status" value="2"/>
</dbReference>
<dbReference type="GO" id="GO:0032993">
    <property type="term" value="C:protein-DNA complex"/>
    <property type="evidence" value="ECO:0007669"/>
    <property type="project" value="TreeGrafter"/>
</dbReference>
<dbReference type="InterPro" id="IPR036390">
    <property type="entry name" value="WH_DNA-bd_sf"/>
</dbReference>
<dbReference type="GO" id="GO:0003700">
    <property type="term" value="F:DNA-binding transcription factor activity"/>
    <property type="evidence" value="ECO:0007669"/>
    <property type="project" value="InterPro"/>
</dbReference>
<protein>
    <submittedName>
        <fullName evidence="6">Transcriptional regulator</fullName>
    </submittedName>
</protein>
<dbReference type="HOGENOM" id="CLU_039613_8_0_0"/>
<proteinExistence type="inferred from homology"/>
<dbReference type="OrthoDB" id="9803735at2"/>
<dbReference type="RefSeq" id="WP_008523426.1">
    <property type="nucleotide sequence ID" value="NZ_CM001376.1"/>
</dbReference>
<dbReference type="PROSITE" id="PS50931">
    <property type="entry name" value="HTH_LYSR"/>
    <property type="match status" value="1"/>
</dbReference>
<dbReference type="InterPro" id="IPR000847">
    <property type="entry name" value="LysR_HTH_N"/>
</dbReference>
<dbReference type="eggNOG" id="COG0583">
    <property type="taxonomic scope" value="Bacteria"/>
</dbReference>
<dbReference type="GO" id="GO:0003677">
    <property type="term" value="F:DNA binding"/>
    <property type="evidence" value="ECO:0007669"/>
    <property type="project" value="UniProtKB-KW"/>
</dbReference>
<dbReference type="EMBL" id="CM001376">
    <property type="protein sequence ID" value="EHM13875.1"/>
    <property type="molecule type" value="Genomic_DNA"/>
</dbReference>
<dbReference type="SUPFAM" id="SSF53850">
    <property type="entry name" value="Periplasmic binding protein-like II"/>
    <property type="match status" value="1"/>
</dbReference>
<dbReference type="Gene3D" id="1.10.10.10">
    <property type="entry name" value="Winged helix-like DNA-binding domain superfamily/Winged helix DNA-binding domain"/>
    <property type="match status" value="1"/>
</dbReference>
<organism evidence="6 7">
    <name type="scientific">Jonquetella anthropi DSM 22815</name>
    <dbReference type="NCBI Taxonomy" id="885272"/>
    <lineage>
        <taxon>Bacteria</taxon>
        <taxon>Thermotogati</taxon>
        <taxon>Synergistota</taxon>
        <taxon>Synergistia</taxon>
        <taxon>Synergistales</taxon>
        <taxon>Dethiosulfovibrionaceae</taxon>
        <taxon>Jonquetella</taxon>
    </lineage>
</organism>
<dbReference type="STRING" id="885272.JonanDRAFT_1513"/>
<dbReference type="AlphaFoldDB" id="H0UJA8"/>
<dbReference type="Proteomes" id="UP000003806">
    <property type="component" value="Chromosome"/>
</dbReference>
<accession>H0UJA8</accession>
<evidence type="ECO:0000256" key="1">
    <source>
        <dbReference type="ARBA" id="ARBA00009437"/>
    </source>
</evidence>
<dbReference type="Pfam" id="PF00126">
    <property type="entry name" value="HTH_1"/>
    <property type="match status" value="1"/>
</dbReference>
<evidence type="ECO:0000256" key="4">
    <source>
        <dbReference type="ARBA" id="ARBA00023163"/>
    </source>
</evidence>
<dbReference type="Pfam" id="PF03466">
    <property type="entry name" value="LysR_substrate"/>
    <property type="match status" value="1"/>
</dbReference>
<dbReference type="PANTHER" id="PTHR30346:SF0">
    <property type="entry name" value="HCA OPERON TRANSCRIPTIONAL ACTIVATOR HCAR"/>
    <property type="match status" value="1"/>
</dbReference>
<name>H0UJA8_9BACT</name>
<feature type="domain" description="HTH lysR-type" evidence="5">
    <location>
        <begin position="1"/>
        <end position="60"/>
    </location>
</feature>
<comment type="similarity">
    <text evidence="1">Belongs to the LysR transcriptional regulatory family.</text>
</comment>
<dbReference type="PANTHER" id="PTHR30346">
    <property type="entry name" value="TRANSCRIPTIONAL DUAL REGULATOR HCAR-RELATED"/>
    <property type="match status" value="1"/>
</dbReference>
<sequence>MLLTEIETFLAIAATGSFRKAGEMLNVTQSTVSLRLKRLESELGYLMIDRRRGDKQVRLTPAGDGFLRAAEQIKTALQSVTTGREADSKLRIGAVDSVNVYLLAGLFESVRQNEPSIHLEVGTHQSWQVYELIERNELDLGFVLTARPSVQVTATPLFYENLSVMRIRRDDWPEAVSADELDPKGELPILWGDRVALWHDQIWDPTVSPLCRPDTVALVRRLLVSPDQWCLVPQSVRAALEGEFSFQQLAERPPQRICYRLEPRHPRPSAVKALAVVRELSDQLAQSYQADGSIS</sequence>
<evidence type="ECO:0000313" key="7">
    <source>
        <dbReference type="Proteomes" id="UP000003806"/>
    </source>
</evidence>
<dbReference type="InterPro" id="IPR005119">
    <property type="entry name" value="LysR_subst-bd"/>
</dbReference>